<evidence type="ECO:0000313" key="3">
    <source>
        <dbReference type="Proteomes" id="UP000480266"/>
    </source>
</evidence>
<dbReference type="Proteomes" id="UP000480266">
    <property type="component" value="Unassembled WGS sequence"/>
</dbReference>
<evidence type="ECO:0000256" key="1">
    <source>
        <dbReference type="SAM" id="SignalP"/>
    </source>
</evidence>
<sequence>MKARVIALAMGLLVSRAAVAARPPVPDIPGHASKLSIYIAKGAANSCGQGCDRWIAVEGKVDVGAAARIRQFLRKTKSAEPLPFYFHSPGGAFRDGLAIGRMLRARNAVARVAKTIVGACSAGTQIDDVCLKLKNSGEELEASLITRGAICNSACSYLFLGATTREVAPDAGLGVHSSRIILRFTGNPTPQQRAEVMASRRSQSNQEASSFIKAMGISHELVDVIRSVAFENGHVLTRQELYRFGIDKRELVETGWALETKARPFVQKFALVKNGNDEFRTLEWRLYCEPKDRARLMFIRQFDNGAGAGSIAMVAGSEKPLTFGTRPARVGAHEAWIAVIKSDAVKDLFAQPRLQVGESASMPDGKTTKALFEIDTQGLDNAWAQLSATCFTKAPAATPAVTAPAVPVPAANR</sequence>
<dbReference type="Gene3D" id="3.90.226.10">
    <property type="entry name" value="2-enoyl-CoA Hydratase, Chain A, domain 1"/>
    <property type="match status" value="1"/>
</dbReference>
<reference evidence="2" key="1">
    <citation type="submission" date="2020-02" db="EMBL/GenBank/DDBJ databases">
        <title>Draft genome sequence of Candidatus Afipia apatlaquensis IBT-C3, a potential strain for decolorization of textile dyes.</title>
        <authorList>
            <person name="Sanchez-Reyes A."/>
            <person name="Breton-Deval L."/>
            <person name="Mangelson H."/>
            <person name="Sanchez-Flores A."/>
        </authorList>
    </citation>
    <scope>NUCLEOTIDE SEQUENCE [LARGE SCALE GENOMIC DNA]</scope>
    <source>
        <strain evidence="2">IBT-C3</strain>
    </source>
</reference>
<comment type="caution">
    <text evidence="2">The sequence shown here is derived from an EMBL/GenBank/DDBJ whole genome shotgun (WGS) entry which is preliminary data.</text>
</comment>
<dbReference type="AlphaFoldDB" id="A0A7C9VPN6"/>
<name>A0A7C9VPN6_9BRAD</name>
<gene>
    <name evidence="2" type="ORF">G4V63_26965</name>
</gene>
<keyword evidence="3" id="KW-1185">Reference proteome</keyword>
<proteinExistence type="predicted"/>
<feature type="signal peptide" evidence="1">
    <location>
        <begin position="1"/>
        <end position="20"/>
    </location>
</feature>
<dbReference type="EMBL" id="JAAMRR010001375">
    <property type="protein sequence ID" value="NGX98715.1"/>
    <property type="molecule type" value="Genomic_DNA"/>
</dbReference>
<evidence type="ECO:0000313" key="2">
    <source>
        <dbReference type="EMBL" id="NGX98715.1"/>
    </source>
</evidence>
<feature type="chain" id="PRO_5028980682" evidence="1">
    <location>
        <begin position="21"/>
        <end position="413"/>
    </location>
</feature>
<dbReference type="InterPro" id="IPR029045">
    <property type="entry name" value="ClpP/crotonase-like_dom_sf"/>
</dbReference>
<keyword evidence="1" id="KW-0732">Signal</keyword>
<dbReference type="SUPFAM" id="SSF52096">
    <property type="entry name" value="ClpP/crotonase"/>
    <property type="match status" value="1"/>
</dbReference>
<accession>A0A7C9VPN6</accession>
<protein>
    <submittedName>
        <fullName evidence="2">Uncharacterized protein</fullName>
    </submittedName>
</protein>
<organism evidence="2 3">
    <name type="scientific">Candidatus Afipia apatlaquensis</name>
    <dbReference type="NCBI Taxonomy" id="2712852"/>
    <lineage>
        <taxon>Bacteria</taxon>
        <taxon>Pseudomonadati</taxon>
        <taxon>Pseudomonadota</taxon>
        <taxon>Alphaproteobacteria</taxon>
        <taxon>Hyphomicrobiales</taxon>
        <taxon>Nitrobacteraceae</taxon>
        <taxon>Afipia</taxon>
    </lineage>
</organism>